<dbReference type="GO" id="GO:0008360">
    <property type="term" value="P:regulation of cell shape"/>
    <property type="evidence" value="ECO:0007669"/>
    <property type="project" value="UniProtKB-KW"/>
</dbReference>
<dbReference type="GO" id="GO:0009252">
    <property type="term" value="P:peptidoglycan biosynthetic process"/>
    <property type="evidence" value="ECO:0007669"/>
    <property type="project" value="UniProtKB-KW"/>
</dbReference>
<evidence type="ECO:0000256" key="11">
    <source>
        <dbReference type="ARBA" id="ARBA00032707"/>
    </source>
</evidence>
<evidence type="ECO:0000313" key="16">
    <source>
        <dbReference type="Proteomes" id="UP000249605"/>
    </source>
</evidence>
<dbReference type="Pfam" id="PF02673">
    <property type="entry name" value="BacA"/>
    <property type="match status" value="1"/>
</dbReference>
<keyword evidence="6 14" id="KW-0812">Transmembrane</keyword>
<dbReference type="PANTHER" id="PTHR30622">
    <property type="entry name" value="UNDECAPRENYL-DIPHOSPHATASE"/>
    <property type="match status" value="1"/>
</dbReference>
<evidence type="ECO:0000256" key="13">
    <source>
        <dbReference type="ARBA" id="ARBA00047594"/>
    </source>
</evidence>
<dbReference type="EC" id="3.6.1.27" evidence="3 14"/>
<evidence type="ECO:0000256" key="1">
    <source>
        <dbReference type="ARBA" id="ARBA00004651"/>
    </source>
</evidence>
<organism evidence="15 16">
    <name type="scientific">Azospirillum ramasamyi</name>
    <dbReference type="NCBI Taxonomy" id="682998"/>
    <lineage>
        <taxon>Bacteria</taxon>
        <taxon>Pseudomonadati</taxon>
        <taxon>Pseudomonadota</taxon>
        <taxon>Alphaproteobacteria</taxon>
        <taxon>Rhodospirillales</taxon>
        <taxon>Azospirillaceae</taxon>
        <taxon>Azospirillum</taxon>
    </lineage>
</organism>
<evidence type="ECO:0000256" key="14">
    <source>
        <dbReference type="HAMAP-Rule" id="MF_01006"/>
    </source>
</evidence>
<keyword evidence="14" id="KW-0961">Cell wall biogenesis/degradation</keyword>
<dbReference type="GO" id="GO:0071555">
    <property type="term" value="P:cell wall organization"/>
    <property type="evidence" value="ECO:0007669"/>
    <property type="project" value="UniProtKB-KW"/>
</dbReference>
<gene>
    <name evidence="14" type="primary">uppP</name>
    <name evidence="15" type="ORF">DM194_19230</name>
</gene>
<geneLocation type="plasmid" evidence="15 16">
    <name>unnamed7</name>
</geneLocation>
<evidence type="ECO:0000256" key="8">
    <source>
        <dbReference type="ARBA" id="ARBA00022989"/>
    </source>
</evidence>
<evidence type="ECO:0000256" key="3">
    <source>
        <dbReference type="ARBA" id="ARBA00012374"/>
    </source>
</evidence>
<keyword evidence="14" id="KW-0133">Cell shape</keyword>
<feature type="transmembrane region" description="Helical" evidence="14">
    <location>
        <begin position="220"/>
        <end position="241"/>
    </location>
</feature>
<dbReference type="InterPro" id="IPR003824">
    <property type="entry name" value="UppP"/>
</dbReference>
<evidence type="ECO:0000256" key="5">
    <source>
        <dbReference type="ARBA" id="ARBA00022475"/>
    </source>
</evidence>
<keyword evidence="14" id="KW-0573">Peptidoglycan synthesis</keyword>
<keyword evidence="16" id="KW-1185">Reference proteome</keyword>
<dbReference type="GO" id="GO:0050380">
    <property type="term" value="F:undecaprenyl-diphosphatase activity"/>
    <property type="evidence" value="ECO:0007669"/>
    <property type="project" value="UniProtKB-UniRule"/>
</dbReference>
<comment type="miscellaneous">
    <text evidence="14">Bacitracin is thought to be involved in the inhibition of peptidoglycan synthesis by sequestering undecaprenyl diphosphate, thereby reducing the pool of lipid carrier available.</text>
</comment>
<evidence type="ECO:0000256" key="7">
    <source>
        <dbReference type="ARBA" id="ARBA00022801"/>
    </source>
</evidence>
<keyword evidence="9 14" id="KW-0472">Membrane</keyword>
<comment type="catalytic activity">
    <reaction evidence="13 14">
        <text>di-trans,octa-cis-undecaprenyl diphosphate + H2O = di-trans,octa-cis-undecaprenyl phosphate + phosphate + H(+)</text>
        <dbReference type="Rhea" id="RHEA:28094"/>
        <dbReference type="ChEBI" id="CHEBI:15377"/>
        <dbReference type="ChEBI" id="CHEBI:15378"/>
        <dbReference type="ChEBI" id="CHEBI:43474"/>
        <dbReference type="ChEBI" id="CHEBI:58405"/>
        <dbReference type="ChEBI" id="CHEBI:60392"/>
        <dbReference type="EC" id="3.6.1.27"/>
    </reaction>
</comment>
<keyword evidence="5 14" id="KW-1003">Cell membrane</keyword>
<dbReference type="RefSeq" id="WP_111069152.1">
    <property type="nucleotide sequence ID" value="NZ_CP029831.1"/>
</dbReference>
<dbReference type="HAMAP" id="MF_01006">
    <property type="entry name" value="Undec_diphosphatase"/>
    <property type="match status" value="1"/>
</dbReference>
<feature type="transmembrane region" description="Helical" evidence="14">
    <location>
        <begin position="84"/>
        <end position="106"/>
    </location>
</feature>
<dbReference type="Proteomes" id="UP000249605">
    <property type="component" value="Plasmid unnamed7"/>
</dbReference>
<evidence type="ECO:0000256" key="6">
    <source>
        <dbReference type="ARBA" id="ARBA00022692"/>
    </source>
</evidence>
<dbReference type="NCBIfam" id="NF001393">
    <property type="entry name" value="PRK00281.2-4"/>
    <property type="match status" value="1"/>
</dbReference>
<dbReference type="AlphaFoldDB" id="A0A2U9SAE2"/>
<keyword evidence="8 14" id="KW-1133">Transmembrane helix</keyword>
<keyword evidence="7 14" id="KW-0378">Hydrolase</keyword>
<keyword evidence="10 14" id="KW-0046">Antibiotic resistance</keyword>
<comment type="subcellular location">
    <subcellularLocation>
        <location evidence="1 14">Cell membrane</location>
        <topology evidence="1 14">Multi-pass membrane protein</topology>
    </subcellularLocation>
</comment>
<comment type="similarity">
    <text evidence="2 14">Belongs to the UppP family.</text>
</comment>
<evidence type="ECO:0000256" key="10">
    <source>
        <dbReference type="ARBA" id="ARBA00023251"/>
    </source>
</evidence>
<dbReference type="GO" id="GO:0046677">
    <property type="term" value="P:response to antibiotic"/>
    <property type="evidence" value="ECO:0007669"/>
    <property type="project" value="UniProtKB-UniRule"/>
</dbReference>
<dbReference type="EMBL" id="CP029831">
    <property type="protein sequence ID" value="AWU96412.1"/>
    <property type="molecule type" value="Genomic_DNA"/>
</dbReference>
<dbReference type="KEGG" id="azm:DM194_19230"/>
<evidence type="ECO:0000256" key="2">
    <source>
        <dbReference type="ARBA" id="ARBA00010621"/>
    </source>
</evidence>
<reference evidence="15 16" key="1">
    <citation type="submission" date="2018-06" db="EMBL/GenBank/DDBJ databases">
        <title>Complete genome sequencing of Azospirillum sp. M2T2B2.</title>
        <authorList>
            <person name="Heo J."/>
            <person name="Kim S.-J."/>
            <person name="Kwon S.-W."/>
            <person name="Anandham R."/>
        </authorList>
    </citation>
    <scope>NUCLEOTIDE SEQUENCE [LARGE SCALE GENOMIC DNA]</scope>
    <source>
        <strain evidence="15 16">M2T2B2</strain>
        <plasmid evidence="15 16">unnamed7</plasmid>
    </source>
</reference>
<evidence type="ECO:0000256" key="4">
    <source>
        <dbReference type="ARBA" id="ARBA00021581"/>
    </source>
</evidence>
<proteinExistence type="inferred from homology"/>
<dbReference type="OrthoDB" id="9808289at2"/>
<sequence>MDIEFLIGLALVQGITEFLPVSSSGHLVLASQLTGWDDQGQTIDIALHVGTLGAVIAYFWKDSLAMTQGGWDLLRGQSTEARRLCLLLVIGTLPVILAGFLLHGLIADHLRSVGVIAATTIGFGILLYIADARGSQARTVADMSPGHAAIIGIAQAFALIPGTSRSGITMTAARMLGYDRESAARFSMLLSIPTILAAGGLATVQVLLAGEGETLGWDALIAAGLAFVAAFLTIGGLMAWVRRASLTPFVIYRLVLGGVLLFVLYN</sequence>
<protein>
    <recommendedName>
        <fullName evidence="4 14">Undecaprenyl-diphosphatase</fullName>
        <ecNumber evidence="3 14">3.6.1.27</ecNumber>
    </recommendedName>
    <alternativeName>
        <fullName evidence="12 14">Bacitracin resistance protein</fullName>
    </alternativeName>
    <alternativeName>
        <fullName evidence="11 14">Undecaprenyl pyrophosphate phosphatase</fullName>
    </alternativeName>
</protein>
<evidence type="ECO:0000313" key="15">
    <source>
        <dbReference type="EMBL" id="AWU96412.1"/>
    </source>
</evidence>
<dbReference type="GO" id="GO:0005886">
    <property type="term" value="C:plasma membrane"/>
    <property type="evidence" value="ECO:0007669"/>
    <property type="project" value="UniProtKB-SubCell"/>
</dbReference>
<evidence type="ECO:0000256" key="9">
    <source>
        <dbReference type="ARBA" id="ARBA00023136"/>
    </source>
</evidence>
<feature type="transmembrane region" description="Helical" evidence="14">
    <location>
        <begin position="248"/>
        <end position="265"/>
    </location>
</feature>
<feature type="transmembrane region" description="Helical" evidence="14">
    <location>
        <begin position="112"/>
        <end position="130"/>
    </location>
</feature>
<keyword evidence="15" id="KW-0614">Plasmid</keyword>
<name>A0A2U9SAE2_9PROT</name>
<evidence type="ECO:0000256" key="12">
    <source>
        <dbReference type="ARBA" id="ARBA00032932"/>
    </source>
</evidence>
<feature type="transmembrane region" description="Helical" evidence="14">
    <location>
        <begin position="186"/>
        <end position="208"/>
    </location>
</feature>
<dbReference type="PANTHER" id="PTHR30622:SF4">
    <property type="entry name" value="UNDECAPRENYL-DIPHOSPHATASE"/>
    <property type="match status" value="1"/>
</dbReference>
<comment type="function">
    <text evidence="14">Catalyzes the dephosphorylation of undecaprenyl diphosphate (UPP). Confers resistance to bacitracin.</text>
</comment>
<accession>A0A2U9SAE2</accession>